<evidence type="ECO:0000256" key="4">
    <source>
        <dbReference type="ARBA" id="ARBA00022737"/>
    </source>
</evidence>
<accession>A0AAN9KVY3</accession>
<feature type="domain" description="PGG" evidence="11">
    <location>
        <begin position="576"/>
        <end position="684"/>
    </location>
</feature>
<comment type="subcellular location">
    <subcellularLocation>
        <location evidence="2">Cell membrane</location>
        <topology evidence="2">Peripheral membrane protein</topology>
        <orientation evidence="2">Cytoplasmic side</orientation>
    </subcellularLocation>
    <subcellularLocation>
        <location evidence="1">Membrane</location>
        <topology evidence="1">Multi-pass membrane protein</topology>
    </subcellularLocation>
</comment>
<evidence type="ECO:0000256" key="7">
    <source>
        <dbReference type="ARBA" id="ARBA00023136"/>
    </source>
</evidence>
<feature type="transmembrane region" description="Helical" evidence="10">
    <location>
        <begin position="692"/>
        <end position="716"/>
    </location>
</feature>
<evidence type="ECO:0000256" key="10">
    <source>
        <dbReference type="SAM" id="Phobius"/>
    </source>
</evidence>
<dbReference type="Pfam" id="PF12796">
    <property type="entry name" value="Ank_2"/>
    <property type="match status" value="2"/>
</dbReference>
<evidence type="ECO:0000256" key="2">
    <source>
        <dbReference type="ARBA" id="ARBA00004413"/>
    </source>
</evidence>
<name>A0AAN9KVY3_CANGL</name>
<evidence type="ECO:0000256" key="5">
    <source>
        <dbReference type="ARBA" id="ARBA00022989"/>
    </source>
</evidence>
<keyword evidence="6 8" id="KW-0040">ANK repeat</keyword>
<evidence type="ECO:0000313" key="13">
    <source>
        <dbReference type="Proteomes" id="UP001367508"/>
    </source>
</evidence>
<sequence>MEGSNGQETFEGDAEVNIDIPAEEINNDPSLNEVQDFSSINETMVCEKQPSELNDRGEENRDGENLENKVPSEGILEPEASSELLEDNISKLESPLFQTFLQLAASYGNNECVKEICQFLSGNNGTAETEIEDSKRGLSKSIEAHSDNKNWKLLRDACFSTKLPDDVSSNYWKKLRENENFDLESPLGNTVLHLAARNGNEDFVQKIALEASHLLTAKNCNDDTALHVAAKAGHFITLEKLVAAHRSNSKSLQEASEKILEKNKQGNTFFHEALIYGYKEVMNFLLSLENFEEVTKGALLLQINNENKSGLYLAIESGFNEVINEAFTRVVPKDPNYVPEGKSPLLAAIVKQDEDILKIILRNKPHWIHLRDTEDRIPLHYAASIGYLKGVQHLLRKCASCAMERDKYGYFPIHLASYAGHVKVVEELIKEEYCTHPRELLTKDGRNILHLAAQSGKYKVVRHILKSNHHDFQKMINDQDAKGNTALHLATLCCHPKVVQALIWDKRVKHNLVNNKDQTALEACMPPDNPTLRQWLTWLALKSAGVQSGEPESSPLRVPPESTYKFLKQKAPKMDQYKDRINTLVLVSTLIVTVTFAAGFTMPGGSNGSDPGKGMATMLKHIWFKLYIFCLTISLYGAISVTIILIWAQLGDITLAFLALTVARPILGVILATLSIAFLAGVHLVITELSWLATSTLIMALVFIFMLLLFYTLLWFPSSSSNIVVRYLSYYPFLLLASFAS</sequence>
<feature type="repeat" description="ANK" evidence="8">
    <location>
        <begin position="408"/>
        <end position="430"/>
    </location>
</feature>
<dbReference type="Pfam" id="PF13962">
    <property type="entry name" value="PGG"/>
    <property type="match status" value="1"/>
</dbReference>
<dbReference type="Proteomes" id="UP001367508">
    <property type="component" value="Unassembled WGS sequence"/>
</dbReference>
<organism evidence="12 13">
    <name type="scientific">Canavalia gladiata</name>
    <name type="common">Sword bean</name>
    <name type="synonym">Dolichos gladiatus</name>
    <dbReference type="NCBI Taxonomy" id="3824"/>
    <lineage>
        <taxon>Eukaryota</taxon>
        <taxon>Viridiplantae</taxon>
        <taxon>Streptophyta</taxon>
        <taxon>Embryophyta</taxon>
        <taxon>Tracheophyta</taxon>
        <taxon>Spermatophyta</taxon>
        <taxon>Magnoliopsida</taxon>
        <taxon>eudicotyledons</taxon>
        <taxon>Gunneridae</taxon>
        <taxon>Pentapetalae</taxon>
        <taxon>rosids</taxon>
        <taxon>fabids</taxon>
        <taxon>Fabales</taxon>
        <taxon>Fabaceae</taxon>
        <taxon>Papilionoideae</taxon>
        <taxon>50 kb inversion clade</taxon>
        <taxon>NPAAA clade</taxon>
        <taxon>indigoferoid/millettioid clade</taxon>
        <taxon>Phaseoleae</taxon>
        <taxon>Canavalia</taxon>
    </lineage>
</organism>
<keyword evidence="5 10" id="KW-1133">Transmembrane helix</keyword>
<proteinExistence type="predicted"/>
<reference evidence="12 13" key="1">
    <citation type="submission" date="2024-01" db="EMBL/GenBank/DDBJ databases">
        <title>The genomes of 5 underutilized Papilionoideae crops provide insights into root nodulation and disease resistanc.</title>
        <authorList>
            <person name="Jiang F."/>
        </authorList>
    </citation>
    <scope>NUCLEOTIDE SEQUENCE [LARGE SCALE GENOMIC DNA]</scope>
    <source>
        <strain evidence="12">LVBAO_FW01</strain>
        <tissue evidence="12">Leaves</tissue>
    </source>
</reference>
<feature type="transmembrane region" description="Helical" evidence="10">
    <location>
        <begin position="583"/>
        <end position="602"/>
    </location>
</feature>
<keyword evidence="7 10" id="KW-0472">Membrane</keyword>
<feature type="transmembrane region" description="Helical" evidence="10">
    <location>
        <begin position="655"/>
        <end position="686"/>
    </location>
</feature>
<dbReference type="InterPro" id="IPR026961">
    <property type="entry name" value="PGG_dom"/>
</dbReference>
<dbReference type="AlphaFoldDB" id="A0AAN9KVY3"/>
<evidence type="ECO:0000256" key="1">
    <source>
        <dbReference type="ARBA" id="ARBA00004141"/>
    </source>
</evidence>
<protein>
    <recommendedName>
        <fullName evidence="11">PGG domain-containing protein</fullName>
    </recommendedName>
</protein>
<evidence type="ECO:0000313" key="12">
    <source>
        <dbReference type="EMBL" id="KAK7324011.1"/>
    </source>
</evidence>
<dbReference type="Gene3D" id="1.25.40.20">
    <property type="entry name" value="Ankyrin repeat-containing domain"/>
    <property type="match status" value="3"/>
</dbReference>
<dbReference type="Pfam" id="PF00023">
    <property type="entry name" value="Ank"/>
    <property type="match status" value="1"/>
</dbReference>
<dbReference type="PROSITE" id="PS50297">
    <property type="entry name" value="ANK_REP_REGION"/>
    <property type="match status" value="2"/>
</dbReference>
<dbReference type="GO" id="GO:0005886">
    <property type="term" value="C:plasma membrane"/>
    <property type="evidence" value="ECO:0007669"/>
    <property type="project" value="UniProtKB-SubCell"/>
</dbReference>
<dbReference type="PANTHER" id="PTHR24186:SF46">
    <property type="entry name" value="PROTEIN ACCELERATED CELL DEATH 6-LIKE"/>
    <property type="match status" value="1"/>
</dbReference>
<feature type="repeat" description="ANK" evidence="8">
    <location>
        <begin position="444"/>
        <end position="468"/>
    </location>
</feature>
<feature type="transmembrane region" description="Helical" evidence="10">
    <location>
        <begin position="622"/>
        <end position="648"/>
    </location>
</feature>
<dbReference type="EMBL" id="JAYMYQ010000006">
    <property type="protein sequence ID" value="KAK7324011.1"/>
    <property type="molecule type" value="Genomic_DNA"/>
</dbReference>
<dbReference type="InterPro" id="IPR002110">
    <property type="entry name" value="Ankyrin_rpt"/>
</dbReference>
<keyword evidence="3 10" id="KW-0812">Transmembrane</keyword>
<evidence type="ECO:0000256" key="6">
    <source>
        <dbReference type="ARBA" id="ARBA00023043"/>
    </source>
</evidence>
<keyword evidence="4" id="KW-0677">Repeat</keyword>
<dbReference type="SUPFAM" id="SSF48403">
    <property type="entry name" value="Ankyrin repeat"/>
    <property type="match status" value="1"/>
</dbReference>
<dbReference type="InterPro" id="IPR036770">
    <property type="entry name" value="Ankyrin_rpt-contain_sf"/>
</dbReference>
<evidence type="ECO:0000259" key="11">
    <source>
        <dbReference type="Pfam" id="PF13962"/>
    </source>
</evidence>
<dbReference type="SMART" id="SM00248">
    <property type="entry name" value="ANK"/>
    <property type="match status" value="10"/>
</dbReference>
<evidence type="ECO:0000256" key="8">
    <source>
        <dbReference type="PROSITE-ProRule" id="PRU00023"/>
    </source>
</evidence>
<feature type="compositionally biased region" description="Basic and acidic residues" evidence="9">
    <location>
        <begin position="49"/>
        <end position="67"/>
    </location>
</feature>
<dbReference type="PANTHER" id="PTHR24186">
    <property type="entry name" value="PROTEIN PHOSPHATASE 1 REGULATORY SUBUNIT"/>
    <property type="match status" value="1"/>
</dbReference>
<comment type="caution">
    <text evidence="12">The sequence shown here is derived from an EMBL/GenBank/DDBJ whole genome shotgun (WGS) entry which is preliminary data.</text>
</comment>
<evidence type="ECO:0000256" key="9">
    <source>
        <dbReference type="SAM" id="MobiDB-lite"/>
    </source>
</evidence>
<evidence type="ECO:0000256" key="3">
    <source>
        <dbReference type="ARBA" id="ARBA00022692"/>
    </source>
</evidence>
<feature type="transmembrane region" description="Helical" evidence="10">
    <location>
        <begin position="723"/>
        <end position="740"/>
    </location>
</feature>
<dbReference type="PROSITE" id="PS50088">
    <property type="entry name" value="ANK_REPEAT"/>
    <property type="match status" value="2"/>
</dbReference>
<keyword evidence="13" id="KW-1185">Reference proteome</keyword>
<gene>
    <name evidence="12" type="ORF">VNO77_27516</name>
</gene>
<feature type="region of interest" description="Disordered" evidence="9">
    <location>
        <begin position="45"/>
        <end position="74"/>
    </location>
</feature>